<accession>A0ABP3XWJ3</accession>
<sequence>MIKAFFPHREEKVALLSIFVVWLMHITAMIGIGNGNLNFFVEKTPFTLLIITGVLVFNYKLDSIKKLVLFVLFGLVGMLAEWLGVSYGLFFGEYVYGTNFGPKLDGVPYLIGVNWAILVFITGSISNHLSNNIAIKILSGALLMVILDYFMETSAPIFDYWTFEGGIAPLQNYVAWFIIAALLHTIYQLCKLRGNFVISLHLYLAQLIFFIFFYGLF</sequence>
<feature type="transmembrane region" description="Helical" evidence="1">
    <location>
        <begin position="133"/>
        <end position="150"/>
    </location>
</feature>
<feature type="transmembrane region" description="Helical" evidence="1">
    <location>
        <begin position="109"/>
        <end position="126"/>
    </location>
</feature>
<feature type="transmembrane region" description="Helical" evidence="1">
    <location>
        <begin position="170"/>
        <end position="189"/>
    </location>
</feature>
<keyword evidence="3" id="KW-1185">Reference proteome</keyword>
<feature type="transmembrane region" description="Helical" evidence="1">
    <location>
        <begin position="12"/>
        <end position="32"/>
    </location>
</feature>
<feature type="transmembrane region" description="Helical" evidence="1">
    <location>
        <begin position="68"/>
        <end position="89"/>
    </location>
</feature>
<feature type="transmembrane region" description="Helical" evidence="1">
    <location>
        <begin position="196"/>
        <end position="216"/>
    </location>
</feature>
<gene>
    <name evidence="2" type="ORF">GCM10009117_11590</name>
</gene>
<reference evidence="3" key="1">
    <citation type="journal article" date="2019" name="Int. J. Syst. Evol. Microbiol.">
        <title>The Global Catalogue of Microorganisms (GCM) 10K type strain sequencing project: providing services to taxonomists for standard genome sequencing and annotation.</title>
        <authorList>
            <consortium name="The Broad Institute Genomics Platform"/>
            <consortium name="The Broad Institute Genome Sequencing Center for Infectious Disease"/>
            <person name="Wu L."/>
            <person name="Ma J."/>
        </authorList>
    </citation>
    <scope>NUCLEOTIDE SEQUENCE [LARGE SCALE GENOMIC DNA]</scope>
    <source>
        <strain evidence="3">JCM 16082</strain>
    </source>
</reference>
<keyword evidence="1" id="KW-1133">Transmembrane helix</keyword>
<dbReference type="Proteomes" id="UP001500507">
    <property type="component" value="Unassembled WGS sequence"/>
</dbReference>
<evidence type="ECO:0000313" key="3">
    <source>
        <dbReference type="Proteomes" id="UP001500507"/>
    </source>
</evidence>
<name>A0ABP3XWJ3_9FLAO</name>
<dbReference type="EMBL" id="BAAAFG010000013">
    <property type="protein sequence ID" value="GAA0872012.1"/>
    <property type="molecule type" value="Genomic_DNA"/>
</dbReference>
<keyword evidence="1" id="KW-0472">Membrane</keyword>
<dbReference type="RefSeq" id="WP_343764833.1">
    <property type="nucleotide sequence ID" value="NZ_BAAAFG010000013.1"/>
</dbReference>
<evidence type="ECO:0008006" key="4">
    <source>
        <dbReference type="Google" id="ProtNLM"/>
    </source>
</evidence>
<keyword evidence="1" id="KW-0812">Transmembrane</keyword>
<proteinExistence type="predicted"/>
<evidence type="ECO:0000256" key="1">
    <source>
        <dbReference type="SAM" id="Phobius"/>
    </source>
</evidence>
<organism evidence="2 3">
    <name type="scientific">Gangjinia marincola</name>
    <dbReference type="NCBI Taxonomy" id="578463"/>
    <lineage>
        <taxon>Bacteria</taxon>
        <taxon>Pseudomonadati</taxon>
        <taxon>Bacteroidota</taxon>
        <taxon>Flavobacteriia</taxon>
        <taxon>Flavobacteriales</taxon>
        <taxon>Flavobacteriaceae</taxon>
        <taxon>Gangjinia</taxon>
    </lineage>
</organism>
<dbReference type="Pfam" id="PF04240">
    <property type="entry name" value="Caroten_synth"/>
    <property type="match status" value="1"/>
</dbReference>
<protein>
    <recommendedName>
        <fullName evidence="4">Carotenoid biosynthesis protein</fullName>
    </recommendedName>
</protein>
<feature type="transmembrane region" description="Helical" evidence="1">
    <location>
        <begin position="44"/>
        <end position="61"/>
    </location>
</feature>
<dbReference type="PANTHER" id="PTHR39419:SF1">
    <property type="entry name" value="SLL0814 PROTEIN"/>
    <property type="match status" value="1"/>
</dbReference>
<comment type="caution">
    <text evidence="2">The sequence shown here is derived from an EMBL/GenBank/DDBJ whole genome shotgun (WGS) entry which is preliminary data.</text>
</comment>
<evidence type="ECO:0000313" key="2">
    <source>
        <dbReference type="EMBL" id="GAA0872012.1"/>
    </source>
</evidence>
<dbReference type="PANTHER" id="PTHR39419">
    <property type="entry name" value="SLL0814 PROTEIN"/>
    <property type="match status" value="1"/>
</dbReference>
<dbReference type="InterPro" id="IPR007354">
    <property type="entry name" value="CruF-like"/>
</dbReference>